<dbReference type="EMBL" id="MU394367">
    <property type="protein sequence ID" value="KAI6082621.1"/>
    <property type="molecule type" value="Genomic_DNA"/>
</dbReference>
<comment type="caution">
    <text evidence="1">The sequence shown here is derived from an EMBL/GenBank/DDBJ whole genome shotgun (WGS) entry which is preliminary data.</text>
</comment>
<organism evidence="1 2">
    <name type="scientific">Hypoxylon rubiginosum</name>
    <dbReference type="NCBI Taxonomy" id="110542"/>
    <lineage>
        <taxon>Eukaryota</taxon>
        <taxon>Fungi</taxon>
        <taxon>Dikarya</taxon>
        <taxon>Ascomycota</taxon>
        <taxon>Pezizomycotina</taxon>
        <taxon>Sordariomycetes</taxon>
        <taxon>Xylariomycetidae</taxon>
        <taxon>Xylariales</taxon>
        <taxon>Hypoxylaceae</taxon>
        <taxon>Hypoxylon</taxon>
    </lineage>
</organism>
<sequence>MADYSMYHSLGQGEQLDPNDPNRTSQPAPQQFQPPIAVNPYQQGAGYGSPAPQGQQYYGNPPPGGPSPAGAPGFAPPQDGGLASQMAGMSLGDGQHTARRKKKDRHVFHSVEAPAGSSQAYNGIPPAGTPATAFLNADPSVQAGSQFIGQPTSPNTFPAPANAPYQPGTPATPAEFAARNGQGDQGQAVPASGGGAVSPDDIPSVPVSRDVPQQYYLNNVYPTFERHVPPPATVSFVAYDQGNSSPKFTRLTMNSIPANAEGLNSTGLPLGLILQPLARLQPGEMEVPLLDFGDVGPPRCRRCRAYINPFMMFRSGGSKFACNLCTYPNDTPPEYFCATTPQGVRVDRDQRPELCRGTVEFTVPKEYWTKEPTGLHWLFVIDVTQESFNKGFLEAFCEGILAALYAPEGDEETDENGEPKRRIPPGAKVGFVTYDKDIHFYNCNPALEQAQMMIMPDIEDPFVPLSDGLFVDPYESKAVITSLLARLPTLFADIKNPEPALLPTLTSCLAALEKTGGKVVCSLSALPTWGPGRLFMRDDGKYPGGEVDKKLFSTEHPAWKKVAEKMVAAGVGVDFFLAAPSGGYLDIATIGHVASTTGGETFYYPNFVAGRDNAKLSLEIKHTVTRETGYQALMKVRCSNGLQISAYHGNFIQHTFGADLEIGVIDADKAVGVTFGYDGKLDAKLDAHFQSALLYTTASGQRRVRCCNVIASVSDNARECMKFVDQDAVYTILAKEAASKLASTSTSLKDIRLGLTEKTIDVLAGYRKNFSSQSHPPGQLVMPEKLKEFSMYMLGLIKCRAFKGGNETSDRRVHEMRMIRSIGAPELSLYVYPRMIPIHNLDPEDGFPDEAGHLKVPTAIRTSFSRVEPGGVYLVDNGQQCLLWFHSQTSPNLLVDLFGEGKDSLNALDPYSSSLPVLQTHLNAQVRNIIEFLKTMRGSKALTIQLARQGIDGAEYEFARMLIEDRNNEAQSYVDWLVHIHKGVQLELAGQRRKEGEEHSSLASTFQGLRPQYW</sequence>
<gene>
    <name evidence="1" type="ORF">F4821DRAFT_246717</name>
</gene>
<protein>
    <submittedName>
        <fullName evidence="1">Beta-sandwich domain of Sec23/24</fullName>
    </submittedName>
</protein>
<keyword evidence="2" id="KW-1185">Reference proteome</keyword>
<dbReference type="Proteomes" id="UP001497680">
    <property type="component" value="Unassembled WGS sequence"/>
</dbReference>
<proteinExistence type="predicted"/>
<accession>A0ACC0CQ78</accession>
<name>A0ACC0CQ78_9PEZI</name>
<evidence type="ECO:0000313" key="2">
    <source>
        <dbReference type="Proteomes" id="UP001497680"/>
    </source>
</evidence>
<evidence type="ECO:0000313" key="1">
    <source>
        <dbReference type="EMBL" id="KAI6082621.1"/>
    </source>
</evidence>
<reference evidence="1 2" key="1">
    <citation type="journal article" date="2022" name="New Phytol.">
        <title>Ecological generalism drives hyperdiversity of secondary metabolite gene clusters in xylarialean endophytes.</title>
        <authorList>
            <person name="Franco M.E.E."/>
            <person name="Wisecaver J.H."/>
            <person name="Arnold A.E."/>
            <person name="Ju Y.M."/>
            <person name="Slot J.C."/>
            <person name="Ahrendt S."/>
            <person name="Moore L.P."/>
            <person name="Eastman K.E."/>
            <person name="Scott K."/>
            <person name="Konkel Z."/>
            <person name="Mondo S.J."/>
            <person name="Kuo A."/>
            <person name="Hayes R.D."/>
            <person name="Haridas S."/>
            <person name="Andreopoulos B."/>
            <person name="Riley R."/>
            <person name="LaButti K."/>
            <person name="Pangilinan J."/>
            <person name="Lipzen A."/>
            <person name="Amirebrahimi M."/>
            <person name="Yan J."/>
            <person name="Adam C."/>
            <person name="Keymanesh K."/>
            <person name="Ng V."/>
            <person name="Louie K."/>
            <person name="Northen T."/>
            <person name="Drula E."/>
            <person name="Henrissat B."/>
            <person name="Hsieh H.M."/>
            <person name="Youens-Clark K."/>
            <person name="Lutzoni F."/>
            <person name="Miadlikowska J."/>
            <person name="Eastwood D.C."/>
            <person name="Hamelin R.C."/>
            <person name="Grigoriev I.V."/>
            <person name="U'Ren J.M."/>
        </authorList>
    </citation>
    <scope>NUCLEOTIDE SEQUENCE [LARGE SCALE GENOMIC DNA]</scope>
    <source>
        <strain evidence="1 2">ER1909</strain>
    </source>
</reference>